<dbReference type="GO" id="GO:0016887">
    <property type="term" value="F:ATP hydrolysis activity"/>
    <property type="evidence" value="ECO:0007669"/>
    <property type="project" value="InterPro"/>
</dbReference>
<dbReference type="GO" id="GO:0005524">
    <property type="term" value="F:ATP binding"/>
    <property type="evidence" value="ECO:0007669"/>
    <property type="project" value="UniProtKB-UniRule"/>
</dbReference>
<keyword evidence="4 8" id="KW-0479">Metal-binding</keyword>
<keyword evidence="3 8" id="KW-0812">Transmembrane</keyword>
<evidence type="ECO:0000256" key="8">
    <source>
        <dbReference type="RuleBase" id="RU362081"/>
    </source>
</evidence>
<feature type="transmembrane region" description="Helical" evidence="8">
    <location>
        <begin position="246"/>
        <end position="264"/>
    </location>
</feature>
<feature type="transmembrane region" description="Helical" evidence="8">
    <location>
        <begin position="46"/>
        <end position="65"/>
    </location>
</feature>
<dbReference type="InterPro" id="IPR044492">
    <property type="entry name" value="P_typ_ATPase_HD_dom"/>
</dbReference>
<dbReference type="AlphaFoldDB" id="A0A261GBH4"/>
<dbReference type="GO" id="GO:0019829">
    <property type="term" value="F:ATPase-coupled monoatomic cation transmembrane transporter activity"/>
    <property type="evidence" value="ECO:0007669"/>
    <property type="project" value="InterPro"/>
</dbReference>
<feature type="transmembrane region" description="Helical" evidence="8">
    <location>
        <begin position="593"/>
        <end position="613"/>
    </location>
</feature>
<dbReference type="NCBIfam" id="TIGR01525">
    <property type="entry name" value="ATPase-IB_hvy"/>
    <property type="match status" value="1"/>
</dbReference>
<dbReference type="InterPro" id="IPR023299">
    <property type="entry name" value="ATPase_P-typ_cyto_dom_N"/>
</dbReference>
<dbReference type="Gene3D" id="3.40.1110.10">
    <property type="entry name" value="Calcium-transporting ATPase, cytoplasmic domain N"/>
    <property type="match status" value="1"/>
</dbReference>
<dbReference type="Gene3D" id="3.40.50.1000">
    <property type="entry name" value="HAD superfamily/HAD-like"/>
    <property type="match status" value="1"/>
</dbReference>
<comment type="similarity">
    <text evidence="2 8">Belongs to the cation transport ATPase (P-type) (TC 3.A.3) family. Type IB subfamily.</text>
</comment>
<sequence>MHVIQRYFVRHMRNMVYVMSGLIISAILIQYLPIPFMRDRTLIASIFYLLSGILGLIPIFIKALVSLQLRVISIELLVSVAIVGALIIGEFSEAGIVAWLFLIGQIIEESTLTKTRSAVKDLIDLSPQTALRVTSPTAHDAEEVTIDAIKSGDYLLVKTGSQVPVDGVIVSGDGNLNEASITGESTARRKSAQDCDAVFAGSFLTDGMIVVRTTQVGDDTVFGRIIEVIEQAEDSKTAVQRFIDRFARYYTPVVILVSFATGVLTSDVRLAITILVLGCPGALVIGVPVSNVAGIGLGAKCGILVKGARMFHELSKVDVMVLDKTGTLTNGIPAVARVRECTIPATSSPYPELDINYVWRLAASLEQESTHPLATAVVTYVQRRMPAISFTQPKHFRVTAGQGVSAICDQHTVVIGNRRLLQAHAITVTPSDKIMADKWMHAGLSVVFIAIDGRPCIMIGIGDTIRRHANAALRQLRRQGIGRLIMLSGDSQTVVNEISSKLDLDEAHGDLLPQDKANFIRTIQGSNQKIAFVGDGINDGPALAVADLGIAMGDGTATTIEISDIVLLNSDITKLPIAHALAKATVINTYENIGIALITILILIIGLFTGFIYMASGMLVHEASILVVVINALRLSHRKLDTRQHRR</sequence>
<dbReference type="InterPro" id="IPR027256">
    <property type="entry name" value="P-typ_ATPase_IB"/>
</dbReference>
<dbReference type="PANTHER" id="PTHR48085:SF5">
    <property type="entry name" value="CADMIUM_ZINC-TRANSPORTING ATPASE HMA4-RELATED"/>
    <property type="match status" value="1"/>
</dbReference>
<proteinExistence type="inferred from homology"/>
<keyword evidence="8" id="KW-0547">Nucleotide-binding</keyword>
<accession>A0A261GBH4</accession>
<dbReference type="SUPFAM" id="SSF56784">
    <property type="entry name" value="HAD-like"/>
    <property type="match status" value="1"/>
</dbReference>
<dbReference type="PANTHER" id="PTHR48085">
    <property type="entry name" value="CADMIUM/ZINC-TRANSPORTING ATPASE HMA2-RELATED"/>
    <property type="match status" value="1"/>
</dbReference>
<evidence type="ECO:0000256" key="1">
    <source>
        <dbReference type="ARBA" id="ARBA00004651"/>
    </source>
</evidence>
<dbReference type="SUPFAM" id="SSF81665">
    <property type="entry name" value="Calcium ATPase, transmembrane domain M"/>
    <property type="match status" value="1"/>
</dbReference>
<keyword evidence="8" id="KW-1003">Cell membrane</keyword>
<feature type="domain" description="P-type ATPase A" evidence="9">
    <location>
        <begin position="126"/>
        <end position="230"/>
    </location>
</feature>
<feature type="transmembrane region" description="Helical" evidence="8">
    <location>
        <begin position="619"/>
        <end position="637"/>
    </location>
</feature>
<dbReference type="PRINTS" id="PR00119">
    <property type="entry name" value="CATATPASE"/>
</dbReference>
<reference evidence="10 11" key="1">
    <citation type="journal article" date="2017" name="BMC Genomics">
        <title>Comparative genomic and phylogenomic analyses of the Bifidobacteriaceae family.</title>
        <authorList>
            <person name="Lugli G.A."/>
            <person name="Milani C."/>
            <person name="Turroni F."/>
            <person name="Duranti S."/>
            <person name="Mancabelli L."/>
            <person name="Mangifesta M."/>
            <person name="Ferrario C."/>
            <person name="Modesto M."/>
            <person name="Mattarelli P."/>
            <person name="Jiri K."/>
            <person name="van Sinderen D."/>
            <person name="Ventura M."/>
        </authorList>
    </citation>
    <scope>NUCLEOTIDE SEQUENCE [LARGE SCALE GENOMIC DNA]</scope>
    <source>
        <strain evidence="10 11">LMG 28769</strain>
    </source>
</reference>
<dbReference type="PROSITE" id="PS00154">
    <property type="entry name" value="ATPASE_E1_E2"/>
    <property type="match status" value="1"/>
</dbReference>
<keyword evidence="6 8" id="KW-1133">Transmembrane helix</keyword>
<dbReference type="GO" id="GO:0005886">
    <property type="term" value="C:plasma membrane"/>
    <property type="evidence" value="ECO:0007669"/>
    <property type="project" value="UniProtKB-SubCell"/>
</dbReference>
<dbReference type="InterPro" id="IPR023298">
    <property type="entry name" value="ATPase_P-typ_TM_dom_sf"/>
</dbReference>
<dbReference type="InterPro" id="IPR008250">
    <property type="entry name" value="ATPase_P-typ_transduc_dom_A_sf"/>
</dbReference>
<dbReference type="Proteomes" id="UP000216451">
    <property type="component" value="Unassembled WGS sequence"/>
</dbReference>
<keyword evidence="10" id="KW-0378">Hydrolase</keyword>
<dbReference type="InterPro" id="IPR059000">
    <property type="entry name" value="ATPase_P-type_domA"/>
</dbReference>
<dbReference type="InterPro" id="IPR001757">
    <property type="entry name" value="P_typ_ATPase"/>
</dbReference>
<dbReference type="SFLD" id="SFLDF00027">
    <property type="entry name" value="p-type_atpase"/>
    <property type="match status" value="1"/>
</dbReference>
<evidence type="ECO:0000256" key="3">
    <source>
        <dbReference type="ARBA" id="ARBA00022692"/>
    </source>
</evidence>
<keyword evidence="5" id="KW-1278">Translocase</keyword>
<feature type="transmembrane region" description="Helical" evidence="8">
    <location>
        <begin position="15"/>
        <end position="34"/>
    </location>
</feature>
<evidence type="ECO:0000256" key="7">
    <source>
        <dbReference type="ARBA" id="ARBA00023136"/>
    </source>
</evidence>
<evidence type="ECO:0000256" key="4">
    <source>
        <dbReference type="ARBA" id="ARBA00022723"/>
    </source>
</evidence>
<organism evidence="10 11">
    <name type="scientific">Bifidobacterium aquikefiri</name>
    <dbReference type="NCBI Taxonomy" id="1653207"/>
    <lineage>
        <taxon>Bacteria</taxon>
        <taxon>Bacillati</taxon>
        <taxon>Actinomycetota</taxon>
        <taxon>Actinomycetes</taxon>
        <taxon>Bifidobacteriales</taxon>
        <taxon>Bifidobacteriaceae</taxon>
        <taxon>Bifidobacterium</taxon>
    </lineage>
</organism>
<dbReference type="PRINTS" id="PR00941">
    <property type="entry name" value="CDATPASE"/>
</dbReference>
<dbReference type="Gene3D" id="2.70.150.10">
    <property type="entry name" value="Calcium-transporting ATPase, cytoplasmic transduction domain A"/>
    <property type="match status" value="1"/>
</dbReference>
<dbReference type="GO" id="GO:0046872">
    <property type="term" value="F:metal ion binding"/>
    <property type="evidence" value="ECO:0007669"/>
    <property type="project" value="UniProtKB-KW"/>
</dbReference>
<keyword evidence="11" id="KW-1185">Reference proteome</keyword>
<dbReference type="InterPro" id="IPR036412">
    <property type="entry name" value="HAD-like_sf"/>
</dbReference>
<evidence type="ECO:0000259" key="9">
    <source>
        <dbReference type="Pfam" id="PF00122"/>
    </source>
</evidence>
<dbReference type="InterPro" id="IPR023214">
    <property type="entry name" value="HAD_sf"/>
</dbReference>
<evidence type="ECO:0000256" key="5">
    <source>
        <dbReference type="ARBA" id="ARBA00022967"/>
    </source>
</evidence>
<dbReference type="Pfam" id="PF00122">
    <property type="entry name" value="E1-E2_ATPase"/>
    <property type="match status" value="1"/>
</dbReference>
<dbReference type="SUPFAM" id="SSF81653">
    <property type="entry name" value="Calcium ATPase, transduction domain A"/>
    <property type="match status" value="1"/>
</dbReference>
<evidence type="ECO:0000313" key="11">
    <source>
        <dbReference type="Proteomes" id="UP000216451"/>
    </source>
</evidence>
<name>A0A261GBH4_9BIFI</name>
<feature type="transmembrane region" description="Helical" evidence="8">
    <location>
        <begin position="270"/>
        <end position="299"/>
    </location>
</feature>
<feature type="transmembrane region" description="Helical" evidence="8">
    <location>
        <begin position="77"/>
        <end position="102"/>
    </location>
</feature>
<dbReference type="SFLD" id="SFLDS00003">
    <property type="entry name" value="Haloacid_Dehalogenase"/>
    <property type="match status" value="1"/>
</dbReference>
<dbReference type="PROSITE" id="PS01229">
    <property type="entry name" value="COF_2"/>
    <property type="match status" value="1"/>
</dbReference>
<evidence type="ECO:0000313" key="10">
    <source>
        <dbReference type="EMBL" id="OZG68778.1"/>
    </source>
</evidence>
<comment type="caution">
    <text evidence="10">The sequence shown here is derived from an EMBL/GenBank/DDBJ whole genome shotgun (WGS) entry which is preliminary data.</text>
</comment>
<comment type="subcellular location">
    <subcellularLocation>
        <location evidence="1">Cell membrane</location>
        <topology evidence="1">Multi-pass membrane protein</topology>
    </subcellularLocation>
</comment>
<evidence type="ECO:0000256" key="6">
    <source>
        <dbReference type="ARBA" id="ARBA00022989"/>
    </source>
</evidence>
<dbReference type="NCBIfam" id="TIGR01494">
    <property type="entry name" value="ATPase_P-type"/>
    <property type="match status" value="2"/>
</dbReference>
<dbReference type="EMBL" id="MWXA01000001">
    <property type="protein sequence ID" value="OZG68778.1"/>
    <property type="molecule type" value="Genomic_DNA"/>
</dbReference>
<gene>
    <name evidence="10" type="ORF">BAQU_0079</name>
</gene>
<dbReference type="InterPro" id="IPR018303">
    <property type="entry name" value="ATPase_P-typ_P_site"/>
</dbReference>
<dbReference type="InterPro" id="IPR051014">
    <property type="entry name" value="Cation_Transport_ATPase_IB"/>
</dbReference>
<dbReference type="Pfam" id="PF00702">
    <property type="entry name" value="Hydrolase"/>
    <property type="match status" value="1"/>
</dbReference>
<keyword evidence="8" id="KW-0067">ATP-binding</keyword>
<dbReference type="SFLD" id="SFLDG00002">
    <property type="entry name" value="C1.7:_P-type_atpase_like"/>
    <property type="match status" value="1"/>
</dbReference>
<evidence type="ECO:0000256" key="2">
    <source>
        <dbReference type="ARBA" id="ARBA00006024"/>
    </source>
</evidence>
<protein>
    <submittedName>
        <fullName evidence="10">HAD family hydrolase</fullName>
    </submittedName>
</protein>
<keyword evidence="7 8" id="KW-0472">Membrane</keyword>